<proteinExistence type="inferred from homology"/>
<feature type="active site" description="Nucleophile" evidence="5">
    <location>
        <position position="159"/>
    </location>
</feature>
<sequence length="277" mass="31171">MKQYHEALKTILAEGEPSSDRTGTGTLSHFGLQSRYRLSDGFPLVTTKKLHLRSIIHELLWFISGDTNIGYLKANGVSIWDEWADENGNLGPVYGQQWRAFPALEATGAEQAGEPLYLSRPIDQIAQLVEAIRTSPDSRRLIVSAWNPGDVPRMALPPCHTMWQVRIIGRKLHLQLYQRSADMFLGVPFNIASYALLQTMLAHVTGYEPGDFIHTLGDAHIYSNHMDQVELQLSRTPKPLPQLSITREVSSIFDFRYEDFEITGYDPDPAIRAPVAV</sequence>
<dbReference type="FunFam" id="3.30.572.10:FF:000013">
    <property type="entry name" value="Thymidylate synthase"/>
    <property type="match status" value="1"/>
</dbReference>
<feature type="binding site" evidence="5">
    <location>
        <position position="276"/>
    </location>
    <ligand>
        <name>(6R)-5,10-methylene-5,6,7,8-tetrahydrofolate</name>
        <dbReference type="ChEBI" id="CHEBI:15636"/>
    </ligand>
</feature>
<dbReference type="GO" id="GO:0005829">
    <property type="term" value="C:cytosol"/>
    <property type="evidence" value="ECO:0007669"/>
    <property type="project" value="TreeGrafter"/>
</dbReference>
<comment type="subcellular location">
    <subcellularLocation>
        <location evidence="5">Cytoplasm</location>
    </subcellularLocation>
</comment>
<comment type="similarity">
    <text evidence="5">Belongs to the thymidylate synthase family. Bacterial-type ThyA subfamily.</text>
</comment>
<evidence type="ECO:0000313" key="8">
    <source>
        <dbReference type="Proteomes" id="UP000617145"/>
    </source>
</evidence>
<feature type="binding site" evidence="5">
    <location>
        <position position="182"/>
    </location>
    <ligand>
        <name>(6R)-5,10-methylene-5,6,7,8-tetrahydrofolate</name>
        <dbReference type="ChEBI" id="CHEBI:15636"/>
    </ligand>
</feature>
<evidence type="ECO:0000256" key="4">
    <source>
        <dbReference type="ARBA" id="ARBA00022727"/>
    </source>
</evidence>
<feature type="binding site" evidence="5">
    <location>
        <begin position="139"/>
        <end position="140"/>
    </location>
    <ligand>
        <name>dUMP</name>
        <dbReference type="ChEBI" id="CHEBI:246422"/>
        <note>ligand shared between dimeric partners</note>
    </ligand>
</feature>
<keyword evidence="2 5" id="KW-0489">Methyltransferase</keyword>
<accession>A0A8J2ZKB2</accession>
<evidence type="ECO:0000256" key="1">
    <source>
        <dbReference type="ARBA" id="ARBA00011947"/>
    </source>
</evidence>
<dbReference type="SUPFAM" id="SSF55831">
    <property type="entry name" value="Thymidylate synthase/dCMP hydroxymethylase"/>
    <property type="match status" value="1"/>
</dbReference>
<dbReference type="InterPro" id="IPR045097">
    <property type="entry name" value="Thymidate_synth/dCMP_Mease"/>
</dbReference>
<dbReference type="NCBIfam" id="TIGR03284">
    <property type="entry name" value="thym_sym"/>
    <property type="match status" value="2"/>
</dbReference>
<evidence type="ECO:0000313" key="7">
    <source>
        <dbReference type="EMBL" id="GGG73636.1"/>
    </source>
</evidence>
<dbReference type="AlphaFoldDB" id="A0A8J2ZKB2"/>
<feature type="binding site" description="in other chain" evidence="5">
    <location>
        <position position="21"/>
    </location>
    <ligand>
        <name>dUMP</name>
        <dbReference type="ChEBI" id="CHEBI:246422"/>
        <note>ligand shared between dimeric partners</note>
    </ligand>
</feature>
<dbReference type="RefSeq" id="WP_188790317.1">
    <property type="nucleotide sequence ID" value="NZ_BMJV01000004.1"/>
</dbReference>
<comment type="caution">
    <text evidence="7">The sequence shown here is derived from an EMBL/GenBank/DDBJ whole genome shotgun (WGS) entry which is preliminary data.</text>
</comment>
<evidence type="ECO:0000256" key="2">
    <source>
        <dbReference type="ARBA" id="ARBA00022603"/>
    </source>
</evidence>
<feature type="binding site" description="in other chain" evidence="5">
    <location>
        <begin position="220"/>
        <end position="222"/>
    </location>
    <ligand>
        <name>dUMP</name>
        <dbReference type="ChEBI" id="CHEBI:246422"/>
        <note>ligand shared between dimeric partners</note>
    </ligand>
</feature>
<dbReference type="EC" id="2.1.1.45" evidence="1 5"/>
<dbReference type="InterPro" id="IPR000398">
    <property type="entry name" value="Thymidylate_synthase"/>
</dbReference>
<dbReference type="PRINTS" id="PR00108">
    <property type="entry name" value="THYMDSNTHASE"/>
</dbReference>
<evidence type="ECO:0000259" key="6">
    <source>
        <dbReference type="Pfam" id="PF00303"/>
    </source>
</evidence>
<keyword evidence="3 5" id="KW-0808">Transferase</keyword>
<dbReference type="CDD" id="cd00351">
    <property type="entry name" value="TS_Pyrimidine_HMase"/>
    <property type="match status" value="1"/>
</dbReference>
<dbReference type="NCBIfam" id="NF002497">
    <property type="entry name" value="PRK01827.1-3"/>
    <property type="match status" value="1"/>
</dbReference>
<organism evidence="7 8">
    <name type="scientific">Salipiger pallidus</name>
    <dbReference type="NCBI Taxonomy" id="1775170"/>
    <lineage>
        <taxon>Bacteria</taxon>
        <taxon>Pseudomonadati</taxon>
        <taxon>Pseudomonadota</taxon>
        <taxon>Alphaproteobacteria</taxon>
        <taxon>Rhodobacterales</taxon>
        <taxon>Roseobacteraceae</taxon>
        <taxon>Salipiger</taxon>
    </lineage>
</organism>
<comment type="subunit">
    <text evidence="5">Homodimer.</text>
</comment>
<feature type="binding site" evidence="5">
    <location>
        <position position="51"/>
    </location>
    <ligand>
        <name>(6R)-5,10-methylene-5,6,7,8-tetrahydrofolate</name>
        <dbReference type="ChEBI" id="CHEBI:15636"/>
    </ligand>
</feature>
<dbReference type="Proteomes" id="UP000617145">
    <property type="component" value="Unassembled WGS sequence"/>
</dbReference>
<comment type="pathway">
    <text evidence="5">Pyrimidine metabolism; dTTP biosynthesis.</text>
</comment>
<protein>
    <recommendedName>
        <fullName evidence="1 5">Thymidylate synthase</fullName>
        <shortName evidence="5">TS</shortName>
        <shortName evidence="5">TSase</shortName>
        <ecNumber evidence="1 5">2.1.1.45</ecNumber>
    </recommendedName>
</protein>
<reference evidence="7" key="1">
    <citation type="journal article" date="2014" name="Int. J. Syst. Evol. Microbiol.">
        <title>Complete genome sequence of Corynebacterium casei LMG S-19264T (=DSM 44701T), isolated from a smear-ripened cheese.</title>
        <authorList>
            <consortium name="US DOE Joint Genome Institute (JGI-PGF)"/>
            <person name="Walter F."/>
            <person name="Albersmeier A."/>
            <person name="Kalinowski J."/>
            <person name="Ruckert C."/>
        </authorList>
    </citation>
    <scope>NUCLEOTIDE SEQUENCE</scope>
    <source>
        <strain evidence="7">CGMCC 1.15762</strain>
    </source>
</reference>
<dbReference type="GO" id="GO:0006235">
    <property type="term" value="P:dTTP biosynthetic process"/>
    <property type="evidence" value="ECO:0007669"/>
    <property type="project" value="UniProtKB-UniRule"/>
</dbReference>
<feature type="domain" description="Thymidylate synthase/dCMP hydroxymethylase" evidence="6">
    <location>
        <begin position="2"/>
        <end position="277"/>
    </location>
</feature>
<comment type="catalytic activity">
    <reaction evidence="5">
        <text>dUMP + (6R)-5,10-methylene-5,6,7,8-tetrahydrofolate = 7,8-dihydrofolate + dTMP</text>
        <dbReference type="Rhea" id="RHEA:12104"/>
        <dbReference type="ChEBI" id="CHEBI:15636"/>
        <dbReference type="ChEBI" id="CHEBI:57451"/>
        <dbReference type="ChEBI" id="CHEBI:63528"/>
        <dbReference type="ChEBI" id="CHEBI:246422"/>
        <dbReference type="EC" id="2.1.1.45"/>
    </reaction>
</comment>
<comment type="function">
    <text evidence="5">Catalyzes the reductive methylation of 2'-deoxyuridine-5'-monophosphate (dUMP) to 2'-deoxythymidine-5'-monophosphate (dTMP) while utilizing 5,10-methylenetetrahydrofolate (mTHF) as the methyl donor and reductant in the reaction, yielding dihydrofolate (DHF) as a by-product. This enzymatic reaction provides an intracellular de novo source of dTMP, an essential precursor for DNA biosynthesis.</text>
</comment>
<dbReference type="UniPathway" id="UPA00575"/>
<dbReference type="InterPro" id="IPR023451">
    <property type="entry name" value="Thymidate_synth/dCMP_Mease_dom"/>
</dbReference>
<dbReference type="PANTHER" id="PTHR11548">
    <property type="entry name" value="THYMIDYLATE SYNTHASE 1"/>
    <property type="match status" value="1"/>
</dbReference>
<evidence type="ECO:0000256" key="5">
    <source>
        <dbReference type="HAMAP-Rule" id="MF_00008"/>
    </source>
</evidence>
<dbReference type="Gene3D" id="3.30.572.10">
    <property type="entry name" value="Thymidylate synthase/dCMP hydroxymethylase domain"/>
    <property type="match status" value="1"/>
</dbReference>
<dbReference type="InterPro" id="IPR036926">
    <property type="entry name" value="Thymidate_synth/dCMP_Mease_sf"/>
</dbReference>
<gene>
    <name evidence="5 7" type="primary">thyA</name>
    <name evidence="7" type="ORF">GCM10011415_22440</name>
</gene>
<keyword evidence="4 5" id="KW-0545">Nucleotide biosynthesis</keyword>
<name>A0A8J2ZKB2_9RHOB</name>
<dbReference type="GO" id="GO:0032259">
    <property type="term" value="P:methylation"/>
    <property type="evidence" value="ECO:0007669"/>
    <property type="project" value="UniProtKB-KW"/>
</dbReference>
<feature type="binding site" description="in other chain" evidence="5">
    <location>
        <begin position="179"/>
        <end position="182"/>
    </location>
    <ligand>
        <name>dUMP</name>
        <dbReference type="ChEBI" id="CHEBI:246422"/>
        <note>ligand shared between dimeric partners</note>
    </ligand>
</feature>
<dbReference type="EMBL" id="BMJV01000004">
    <property type="protein sequence ID" value="GGG73636.1"/>
    <property type="molecule type" value="Genomic_DNA"/>
</dbReference>
<dbReference type="GO" id="GO:0004799">
    <property type="term" value="F:thymidylate synthase activity"/>
    <property type="evidence" value="ECO:0007669"/>
    <property type="project" value="UniProtKB-UniRule"/>
</dbReference>
<dbReference type="GO" id="GO:0006231">
    <property type="term" value="P:dTMP biosynthetic process"/>
    <property type="evidence" value="ECO:0007669"/>
    <property type="project" value="UniProtKB-UniRule"/>
</dbReference>
<feature type="binding site" description="in other chain" evidence="5">
    <location>
        <position position="190"/>
    </location>
    <ligand>
        <name>dUMP</name>
        <dbReference type="ChEBI" id="CHEBI:246422"/>
        <note>ligand shared between dimeric partners</note>
    </ligand>
</feature>
<keyword evidence="5" id="KW-0963">Cytoplasm</keyword>
<dbReference type="Pfam" id="PF00303">
    <property type="entry name" value="Thymidylat_synt"/>
    <property type="match status" value="1"/>
</dbReference>
<evidence type="ECO:0000256" key="3">
    <source>
        <dbReference type="ARBA" id="ARBA00022679"/>
    </source>
</evidence>
<reference evidence="7" key="2">
    <citation type="submission" date="2020-09" db="EMBL/GenBank/DDBJ databases">
        <authorList>
            <person name="Sun Q."/>
            <person name="Zhou Y."/>
        </authorList>
    </citation>
    <scope>NUCLEOTIDE SEQUENCE</scope>
    <source>
        <strain evidence="7">CGMCC 1.15762</strain>
    </source>
</reference>
<dbReference type="PANTHER" id="PTHR11548:SF9">
    <property type="entry name" value="THYMIDYLATE SYNTHASE"/>
    <property type="match status" value="1"/>
</dbReference>
<dbReference type="HAMAP" id="MF_00008">
    <property type="entry name" value="Thymidy_synth_bact"/>
    <property type="match status" value="1"/>
</dbReference>
<keyword evidence="8" id="KW-1185">Reference proteome</keyword>